<dbReference type="InterPro" id="IPR045794">
    <property type="entry name" value="Trypco1"/>
</dbReference>
<feature type="domain" description="Trypsin-co-occurring" evidence="1">
    <location>
        <begin position="23"/>
        <end position="120"/>
    </location>
</feature>
<keyword evidence="3" id="KW-1185">Reference proteome</keyword>
<comment type="caution">
    <text evidence="2">The sequence shown here is derived from an EMBL/GenBank/DDBJ whole genome shotgun (WGS) entry which is preliminary data.</text>
</comment>
<dbReference type="RefSeq" id="WP_308431372.1">
    <property type="nucleotide sequence ID" value="NZ_BMTP01000009.1"/>
</dbReference>
<evidence type="ECO:0000313" key="3">
    <source>
        <dbReference type="Proteomes" id="UP000636661"/>
    </source>
</evidence>
<dbReference type="Pfam" id="PF19493">
    <property type="entry name" value="Trypco1"/>
    <property type="match status" value="1"/>
</dbReference>
<name>A0A918I064_9ACTN</name>
<reference evidence="2" key="1">
    <citation type="journal article" date="2014" name="Int. J. Syst. Evol. Microbiol.">
        <title>Complete genome sequence of Corynebacterium casei LMG S-19264T (=DSM 44701T), isolated from a smear-ripened cheese.</title>
        <authorList>
            <consortium name="US DOE Joint Genome Institute (JGI-PGF)"/>
            <person name="Walter F."/>
            <person name="Albersmeier A."/>
            <person name="Kalinowski J."/>
            <person name="Ruckert C."/>
        </authorList>
    </citation>
    <scope>NUCLEOTIDE SEQUENCE</scope>
    <source>
        <strain evidence="2">JCM 4391</strain>
    </source>
</reference>
<sequence length="134" mass="14488">MIASPRPLEEDMSERLVHIDVPLGDGSDETIRVQVREQEDDLVRVGRGDRAVARAERTFGQMLDTVRPVAESFVNRFGGMANAPDEITLEFGVSLSAQADVVIASTATSANFTVSLTWNRSDARDVAGDNPQGA</sequence>
<reference evidence="2" key="2">
    <citation type="submission" date="2020-09" db="EMBL/GenBank/DDBJ databases">
        <authorList>
            <person name="Sun Q."/>
            <person name="Ohkuma M."/>
        </authorList>
    </citation>
    <scope>NUCLEOTIDE SEQUENCE</scope>
    <source>
        <strain evidence="2">JCM 4391</strain>
    </source>
</reference>
<dbReference type="NCBIfam" id="NF041216">
    <property type="entry name" value="CU044_2847_fam"/>
    <property type="match status" value="1"/>
</dbReference>
<accession>A0A918I064</accession>
<organism evidence="2 3">
    <name type="scientific">Streptomyces lavendofoliae</name>
    <dbReference type="NCBI Taxonomy" id="67314"/>
    <lineage>
        <taxon>Bacteria</taxon>
        <taxon>Bacillati</taxon>
        <taxon>Actinomycetota</taxon>
        <taxon>Actinomycetes</taxon>
        <taxon>Kitasatosporales</taxon>
        <taxon>Streptomycetaceae</taxon>
        <taxon>Streptomyces</taxon>
    </lineage>
</organism>
<dbReference type="Proteomes" id="UP000636661">
    <property type="component" value="Unassembled WGS sequence"/>
</dbReference>
<proteinExistence type="predicted"/>
<evidence type="ECO:0000259" key="1">
    <source>
        <dbReference type="Pfam" id="PF19493"/>
    </source>
</evidence>
<dbReference type="AlphaFoldDB" id="A0A918I064"/>
<dbReference type="EMBL" id="BMTP01000009">
    <property type="protein sequence ID" value="GGU46719.1"/>
    <property type="molecule type" value="Genomic_DNA"/>
</dbReference>
<protein>
    <recommendedName>
        <fullName evidence="1">Trypsin-co-occurring domain-containing protein</fullName>
    </recommendedName>
</protein>
<evidence type="ECO:0000313" key="2">
    <source>
        <dbReference type="EMBL" id="GGU46719.1"/>
    </source>
</evidence>
<gene>
    <name evidence="2" type="ORF">GCM10010274_38970</name>
</gene>